<evidence type="ECO:0000313" key="1">
    <source>
        <dbReference type="EMBL" id="TPX42312.1"/>
    </source>
</evidence>
<dbReference type="GO" id="GO:0005634">
    <property type="term" value="C:nucleus"/>
    <property type="evidence" value="ECO:0007669"/>
    <property type="project" value="TreeGrafter"/>
</dbReference>
<accession>A0A507CT13</accession>
<dbReference type="Pfam" id="PF10300">
    <property type="entry name" value="Iml2-TPR_39"/>
    <property type="match status" value="2"/>
</dbReference>
<dbReference type="EMBL" id="QEAN01000237">
    <property type="protein sequence ID" value="TPX42312.1"/>
    <property type="molecule type" value="Genomic_DNA"/>
</dbReference>
<organism evidence="1 2">
    <name type="scientific">Synchytrium endobioticum</name>
    <dbReference type="NCBI Taxonomy" id="286115"/>
    <lineage>
        <taxon>Eukaryota</taxon>
        <taxon>Fungi</taxon>
        <taxon>Fungi incertae sedis</taxon>
        <taxon>Chytridiomycota</taxon>
        <taxon>Chytridiomycota incertae sedis</taxon>
        <taxon>Chytridiomycetes</taxon>
        <taxon>Synchytriales</taxon>
        <taxon>Synchytriaceae</taxon>
        <taxon>Synchytrium</taxon>
    </lineage>
</organism>
<dbReference type="PANTHER" id="PTHR31859:SF1">
    <property type="entry name" value="TETRATRICOPEPTIDE REPEAT PROTEIN 39C"/>
    <property type="match status" value="1"/>
</dbReference>
<dbReference type="PANTHER" id="PTHR31859">
    <property type="entry name" value="TETRATRICOPEPTIDE REPEAT PROTEIN 39 FAMILY MEMBER"/>
    <property type="match status" value="1"/>
</dbReference>
<dbReference type="GO" id="GO:0005741">
    <property type="term" value="C:mitochondrial outer membrane"/>
    <property type="evidence" value="ECO:0007669"/>
    <property type="project" value="TreeGrafter"/>
</dbReference>
<dbReference type="Proteomes" id="UP000317494">
    <property type="component" value="Unassembled WGS sequence"/>
</dbReference>
<protein>
    <submittedName>
        <fullName evidence="1">Uncharacterized protein</fullName>
    </submittedName>
</protein>
<dbReference type="GO" id="GO:0005829">
    <property type="term" value="C:cytosol"/>
    <property type="evidence" value="ECO:0007669"/>
    <property type="project" value="TreeGrafter"/>
</dbReference>
<evidence type="ECO:0000313" key="2">
    <source>
        <dbReference type="Proteomes" id="UP000317494"/>
    </source>
</evidence>
<gene>
    <name evidence="1" type="ORF">SeMB42_g05182</name>
</gene>
<dbReference type="VEuPathDB" id="FungiDB:SeMB42_g05182"/>
<proteinExistence type="predicted"/>
<name>A0A507CT13_9FUNG</name>
<dbReference type="AlphaFoldDB" id="A0A507CT13"/>
<sequence length="665" mass="74065">MTCAGPIHKATMTVAMEPLPDVDKAALQHISDTAANTLDEDIKAVSAGVDLFLNSGFKEAEALIRSKYGRNLYYTHAYSLIVLLKGLMTFDPKDIEIALTTLGASVKIASHLRKDRSLLSAASSFAGIGLEKEAARIGALSRLEKHAELVYAEAFILKGLLAIVTDPTMGGFIKEGINIKISYGIFQAASRYIETLVDQHHERDMHKVFSEAGVDEHWVTGVMNGIGVFELIFSLMPARVLKVFEFIGFSGERETAMSKLEIGGGWPINARPNAAKSLRKQVIFEVPSVVGPKNGGLRRFFCDILLLSYHCILPSLLPVADIDPLFSQKVIDYDLQKYPNSFLFLLLSAYNERINGRPEVAARLLVEVQQHSTEWKQLLDITYWELGINKLCLLEFNAAAGHYADLFKDNKWSKATNRYNQAACLYQADPVKNQHAVRAMMKEVVVLKKKLAGPFEKFFARKAQKFEMQGGRLLLPGYEAMYIYNAFDFMPEAKMMLALEDISKELSLLDNMLPPTADPDKVPYPTYYDDLCLARFLKGVVLRELALPTAATLVSVAAEAKLKPKGAARVAFLKEAARQFEFVKLLSSKISLDHWILPFARFEFGRLFMRIGSYKAAQVEYKAALNGGAGEGDDVDKVARNYSLETLLHMKTHNAIAKLDILQSL</sequence>
<keyword evidence="2" id="KW-1185">Reference proteome</keyword>
<comment type="caution">
    <text evidence="1">The sequence shown here is derived from an EMBL/GenBank/DDBJ whole genome shotgun (WGS) entry which is preliminary data.</text>
</comment>
<dbReference type="InterPro" id="IPR019412">
    <property type="entry name" value="IML2/TPR_39"/>
</dbReference>
<reference evidence="1 2" key="1">
    <citation type="journal article" date="2019" name="Sci. Rep.">
        <title>Comparative genomics of chytrid fungi reveal insights into the obligate biotrophic and pathogenic lifestyle of Synchytrium endobioticum.</title>
        <authorList>
            <person name="van de Vossenberg B.T.L.H."/>
            <person name="Warris S."/>
            <person name="Nguyen H.D.T."/>
            <person name="van Gent-Pelzer M.P.E."/>
            <person name="Joly D.L."/>
            <person name="van de Geest H.C."/>
            <person name="Bonants P.J.M."/>
            <person name="Smith D.S."/>
            <person name="Levesque C.A."/>
            <person name="van der Lee T.A.J."/>
        </authorList>
    </citation>
    <scope>NUCLEOTIDE SEQUENCE [LARGE SCALE GENOMIC DNA]</scope>
    <source>
        <strain evidence="1 2">MB42</strain>
    </source>
</reference>